<protein>
    <recommendedName>
        <fullName evidence="4">DUF1294 domain-containing protein</fullName>
    </recommendedName>
</protein>
<sequence length="98" mass="11048">MTLDQLLIGSFAAINILAFGVMAYDKRISRRGSGNGTERDRIPEGLIFFMATALGSVGVYLGMLTLRHKTRKWYFQIGIPLLILQNLAAVYLVWEWVV</sequence>
<gene>
    <name evidence="2" type="ORF">A3G90_01565</name>
</gene>
<organism evidence="2 3">
    <name type="scientific">Candidatus Kaiserbacteria bacterium RIFCSPLOWO2_12_FULL_45_26</name>
    <dbReference type="NCBI Taxonomy" id="1798525"/>
    <lineage>
        <taxon>Bacteria</taxon>
        <taxon>Candidatus Kaiseribacteriota</taxon>
    </lineage>
</organism>
<evidence type="ECO:0000256" key="1">
    <source>
        <dbReference type="SAM" id="Phobius"/>
    </source>
</evidence>
<dbReference type="EMBL" id="MFMM01000001">
    <property type="protein sequence ID" value="OGG84756.1"/>
    <property type="molecule type" value="Genomic_DNA"/>
</dbReference>
<proteinExistence type="predicted"/>
<dbReference type="Proteomes" id="UP000177325">
    <property type="component" value="Unassembled WGS sequence"/>
</dbReference>
<comment type="caution">
    <text evidence="2">The sequence shown here is derived from an EMBL/GenBank/DDBJ whole genome shotgun (WGS) entry which is preliminary data.</text>
</comment>
<name>A0A1F6FFW9_9BACT</name>
<dbReference type="STRING" id="1798525.A3G90_01565"/>
<feature type="transmembrane region" description="Helical" evidence="1">
    <location>
        <begin position="6"/>
        <end position="24"/>
    </location>
</feature>
<feature type="transmembrane region" description="Helical" evidence="1">
    <location>
        <begin position="45"/>
        <end position="67"/>
    </location>
</feature>
<evidence type="ECO:0000313" key="2">
    <source>
        <dbReference type="EMBL" id="OGG84756.1"/>
    </source>
</evidence>
<dbReference type="InterPro" id="IPR010718">
    <property type="entry name" value="DUF1294"/>
</dbReference>
<evidence type="ECO:0008006" key="4">
    <source>
        <dbReference type="Google" id="ProtNLM"/>
    </source>
</evidence>
<keyword evidence="1" id="KW-0472">Membrane</keyword>
<keyword evidence="1" id="KW-1133">Transmembrane helix</keyword>
<reference evidence="2 3" key="1">
    <citation type="journal article" date="2016" name="Nat. Commun.">
        <title>Thousands of microbial genomes shed light on interconnected biogeochemical processes in an aquifer system.</title>
        <authorList>
            <person name="Anantharaman K."/>
            <person name="Brown C.T."/>
            <person name="Hug L.A."/>
            <person name="Sharon I."/>
            <person name="Castelle C.J."/>
            <person name="Probst A.J."/>
            <person name="Thomas B.C."/>
            <person name="Singh A."/>
            <person name="Wilkins M.J."/>
            <person name="Karaoz U."/>
            <person name="Brodie E.L."/>
            <person name="Williams K.H."/>
            <person name="Hubbard S.S."/>
            <person name="Banfield J.F."/>
        </authorList>
    </citation>
    <scope>NUCLEOTIDE SEQUENCE [LARGE SCALE GENOMIC DNA]</scope>
</reference>
<evidence type="ECO:0000313" key="3">
    <source>
        <dbReference type="Proteomes" id="UP000177325"/>
    </source>
</evidence>
<dbReference type="Pfam" id="PF06961">
    <property type="entry name" value="DUF1294"/>
    <property type="match status" value="1"/>
</dbReference>
<accession>A0A1F6FFW9</accession>
<keyword evidence="1" id="KW-0812">Transmembrane</keyword>
<feature type="transmembrane region" description="Helical" evidence="1">
    <location>
        <begin position="73"/>
        <end position="94"/>
    </location>
</feature>
<dbReference type="AlphaFoldDB" id="A0A1F6FFW9"/>